<feature type="non-terminal residue" evidence="2">
    <location>
        <position position="1"/>
    </location>
</feature>
<dbReference type="AlphaFoldDB" id="A0A392NT17"/>
<feature type="transmembrane region" description="Helical" evidence="1">
    <location>
        <begin position="43"/>
        <end position="65"/>
    </location>
</feature>
<proteinExistence type="predicted"/>
<comment type="caution">
    <text evidence="2">The sequence shown here is derived from an EMBL/GenBank/DDBJ whole genome shotgun (WGS) entry which is preliminary data.</text>
</comment>
<evidence type="ECO:0000313" key="3">
    <source>
        <dbReference type="Proteomes" id="UP000265520"/>
    </source>
</evidence>
<dbReference type="GO" id="GO:0008233">
    <property type="term" value="F:peptidase activity"/>
    <property type="evidence" value="ECO:0007669"/>
    <property type="project" value="UniProtKB-KW"/>
</dbReference>
<keyword evidence="1" id="KW-0812">Transmembrane</keyword>
<reference evidence="2 3" key="1">
    <citation type="journal article" date="2018" name="Front. Plant Sci.">
        <title>Red Clover (Trifolium pratense) and Zigzag Clover (T. medium) - A Picture of Genomic Similarities and Differences.</title>
        <authorList>
            <person name="Dluhosova J."/>
            <person name="Istvanek J."/>
            <person name="Nedelnik J."/>
            <person name="Repkova J."/>
        </authorList>
    </citation>
    <scope>NUCLEOTIDE SEQUENCE [LARGE SCALE GENOMIC DNA]</scope>
    <source>
        <strain evidence="3">cv. 10/8</strain>
        <tissue evidence="2">Leaf</tissue>
    </source>
</reference>
<name>A0A392NT17_9FABA</name>
<dbReference type="EMBL" id="LXQA010049448">
    <property type="protein sequence ID" value="MCI02544.1"/>
    <property type="molecule type" value="Genomic_DNA"/>
</dbReference>
<evidence type="ECO:0000256" key="1">
    <source>
        <dbReference type="SAM" id="Phobius"/>
    </source>
</evidence>
<keyword evidence="1" id="KW-0472">Membrane</keyword>
<evidence type="ECO:0000313" key="2">
    <source>
        <dbReference type="EMBL" id="MCI02544.1"/>
    </source>
</evidence>
<protein>
    <submittedName>
        <fullName evidence="2">FTSH extracellular protease family protein</fullName>
    </submittedName>
</protein>
<keyword evidence="1" id="KW-1133">Transmembrane helix</keyword>
<dbReference type="GO" id="GO:0006508">
    <property type="term" value="P:proteolysis"/>
    <property type="evidence" value="ECO:0007669"/>
    <property type="project" value="UniProtKB-KW"/>
</dbReference>
<keyword evidence="3" id="KW-1185">Reference proteome</keyword>
<keyword evidence="2" id="KW-0378">Hydrolase</keyword>
<keyword evidence="2" id="KW-0645">Protease</keyword>
<sequence length="125" mass="14789">QTRIKLGMAWPEEGTMDTPQYLKWQLNAEASVKSRKADSEVQWIMLFITRTAIMGFVLVNVFNFMRRKIPRLFRYGPLQNRDPAMRKLWRVCCAQVKLIAYRSCNIFGWYFNLAPWTTDKHAVLV</sequence>
<accession>A0A392NT17</accession>
<dbReference type="Proteomes" id="UP000265520">
    <property type="component" value="Unassembled WGS sequence"/>
</dbReference>
<organism evidence="2 3">
    <name type="scientific">Trifolium medium</name>
    <dbReference type="NCBI Taxonomy" id="97028"/>
    <lineage>
        <taxon>Eukaryota</taxon>
        <taxon>Viridiplantae</taxon>
        <taxon>Streptophyta</taxon>
        <taxon>Embryophyta</taxon>
        <taxon>Tracheophyta</taxon>
        <taxon>Spermatophyta</taxon>
        <taxon>Magnoliopsida</taxon>
        <taxon>eudicotyledons</taxon>
        <taxon>Gunneridae</taxon>
        <taxon>Pentapetalae</taxon>
        <taxon>rosids</taxon>
        <taxon>fabids</taxon>
        <taxon>Fabales</taxon>
        <taxon>Fabaceae</taxon>
        <taxon>Papilionoideae</taxon>
        <taxon>50 kb inversion clade</taxon>
        <taxon>NPAAA clade</taxon>
        <taxon>Hologalegina</taxon>
        <taxon>IRL clade</taxon>
        <taxon>Trifolieae</taxon>
        <taxon>Trifolium</taxon>
    </lineage>
</organism>